<sequence length="522" mass="60910">MKFRTPVNINKTKSQYLIVVIAALVFCLGLYLRLLFLQLPYWFDEANTIYYINQSFARMMEFIRHDFSPPLYHILLRGWVKAFGQSEEVSGWFSLILNILTLPLIYFFGRKVANKQVGLFAAIIFWLSPLFIFQSTNTRMYSLETLLGVLSCLFLWQIFQDGQWHNWLSYIIFTLLGLYTHTTFLFLVAAQFFTWIIFYYVLKCPHVLWKKWFLAQLVILIGYLLWLPVFLRQLFQNQSPIYWTDFVAKKSFFSAGDILANAVSSPDYSLVRMILSLAVIYLVYLSLRPKSSDYEVKVDRQSLFFLINLIVIPLMVVYFTDVLIDKFIIYIFPLFFLILAIGIYNLKFNFPMKFLLTSSFLILLSVSTLNSFEHFNDNSGQFLTPTAAKFLESNIDQSKSNIILAIGHVEKVLLDYYYQGTTEIIGAFPPSLIENNDQEVSAIIYNGRPVIDENNVNEVYDIVSEYDSVWLVSFPDQLIYDPLNLVEVNLSKNCRLAVRFSFPGHYTTLDKIEVFNFIDCLE</sequence>
<comment type="caution">
    <text evidence="10">The sequence shown here is derived from an EMBL/GenBank/DDBJ whole genome shotgun (WGS) entry which is preliminary data.</text>
</comment>
<keyword evidence="5 8" id="KW-0812">Transmembrane</keyword>
<comment type="subcellular location">
    <subcellularLocation>
        <location evidence="1">Cell membrane</location>
        <topology evidence="1">Multi-pass membrane protein</topology>
    </subcellularLocation>
</comment>
<evidence type="ECO:0000256" key="5">
    <source>
        <dbReference type="ARBA" id="ARBA00022692"/>
    </source>
</evidence>
<feature type="transmembrane region" description="Helical" evidence="8">
    <location>
        <begin position="117"/>
        <end position="134"/>
    </location>
</feature>
<organism evidence="10 11">
    <name type="scientific">Candidatus Buchananbacteria bacterium RIFCSPHIGHO2_01_FULL_39_8</name>
    <dbReference type="NCBI Taxonomy" id="1797533"/>
    <lineage>
        <taxon>Bacteria</taxon>
        <taxon>Candidatus Buchananiibacteriota</taxon>
    </lineage>
</organism>
<feature type="transmembrane region" description="Helical" evidence="8">
    <location>
        <begin position="302"/>
        <end position="320"/>
    </location>
</feature>
<dbReference type="GO" id="GO:0005886">
    <property type="term" value="C:plasma membrane"/>
    <property type="evidence" value="ECO:0007669"/>
    <property type="project" value="UniProtKB-SubCell"/>
</dbReference>
<dbReference type="STRING" id="1797533.A2731_03045"/>
<dbReference type="EMBL" id="MHIC01000037">
    <property type="protein sequence ID" value="OGY44036.1"/>
    <property type="molecule type" value="Genomic_DNA"/>
</dbReference>
<evidence type="ECO:0000256" key="4">
    <source>
        <dbReference type="ARBA" id="ARBA00022679"/>
    </source>
</evidence>
<dbReference type="GO" id="GO:0016763">
    <property type="term" value="F:pentosyltransferase activity"/>
    <property type="evidence" value="ECO:0007669"/>
    <property type="project" value="TreeGrafter"/>
</dbReference>
<feature type="transmembrane region" description="Helical" evidence="8">
    <location>
        <begin position="16"/>
        <end position="36"/>
    </location>
</feature>
<keyword evidence="4" id="KW-0808">Transferase</keyword>
<dbReference type="InterPro" id="IPR038731">
    <property type="entry name" value="RgtA/B/C-like"/>
</dbReference>
<proteinExistence type="predicted"/>
<accession>A0A1G1XWS4</accession>
<evidence type="ECO:0000256" key="8">
    <source>
        <dbReference type="SAM" id="Phobius"/>
    </source>
</evidence>
<evidence type="ECO:0000256" key="6">
    <source>
        <dbReference type="ARBA" id="ARBA00022989"/>
    </source>
</evidence>
<feature type="transmembrane region" description="Helical" evidence="8">
    <location>
        <begin position="270"/>
        <end position="287"/>
    </location>
</feature>
<evidence type="ECO:0000259" key="9">
    <source>
        <dbReference type="Pfam" id="PF13231"/>
    </source>
</evidence>
<name>A0A1G1XWS4_9BACT</name>
<feature type="transmembrane region" description="Helical" evidence="8">
    <location>
        <begin position="89"/>
        <end position="108"/>
    </location>
</feature>
<feature type="transmembrane region" description="Helical" evidence="8">
    <location>
        <begin position="212"/>
        <end position="231"/>
    </location>
</feature>
<dbReference type="InterPro" id="IPR050297">
    <property type="entry name" value="LipidA_mod_glycosyltrf_83"/>
</dbReference>
<protein>
    <recommendedName>
        <fullName evidence="9">Glycosyltransferase RgtA/B/C/D-like domain-containing protein</fullName>
    </recommendedName>
</protein>
<feature type="transmembrane region" description="Helical" evidence="8">
    <location>
        <begin position="140"/>
        <end position="159"/>
    </location>
</feature>
<evidence type="ECO:0000256" key="1">
    <source>
        <dbReference type="ARBA" id="ARBA00004651"/>
    </source>
</evidence>
<keyword evidence="3" id="KW-0328">Glycosyltransferase</keyword>
<keyword evidence="7 8" id="KW-0472">Membrane</keyword>
<feature type="domain" description="Glycosyltransferase RgtA/B/C/D-like" evidence="9">
    <location>
        <begin position="69"/>
        <end position="226"/>
    </location>
</feature>
<dbReference type="PANTHER" id="PTHR33908:SF11">
    <property type="entry name" value="MEMBRANE PROTEIN"/>
    <property type="match status" value="1"/>
</dbReference>
<reference evidence="10 11" key="1">
    <citation type="journal article" date="2016" name="Nat. Commun.">
        <title>Thousands of microbial genomes shed light on interconnected biogeochemical processes in an aquifer system.</title>
        <authorList>
            <person name="Anantharaman K."/>
            <person name="Brown C.T."/>
            <person name="Hug L.A."/>
            <person name="Sharon I."/>
            <person name="Castelle C.J."/>
            <person name="Probst A.J."/>
            <person name="Thomas B.C."/>
            <person name="Singh A."/>
            <person name="Wilkins M.J."/>
            <person name="Karaoz U."/>
            <person name="Brodie E.L."/>
            <person name="Williams K.H."/>
            <person name="Hubbard S.S."/>
            <person name="Banfield J.F."/>
        </authorList>
    </citation>
    <scope>NUCLEOTIDE SEQUENCE [LARGE SCALE GENOMIC DNA]</scope>
</reference>
<evidence type="ECO:0000313" key="11">
    <source>
        <dbReference type="Proteomes" id="UP000176241"/>
    </source>
</evidence>
<gene>
    <name evidence="10" type="ORF">A2731_03045</name>
</gene>
<feature type="transmembrane region" description="Helical" evidence="8">
    <location>
        <begin position="171"/>
        <end position="200"/>
    </location>
</feature>
<evidence type="ECO:0000256" key="7">
    <source>
        <dbReference type="ARBA" id="ARBA00023136"/>
    </source>
</evidence>
<dbReference type="AlphaFoldDB" id="A0A1G1XWS4"/>
<dbReference type="Proteomes" id="UP000176241">
    <property type="component" value="Unassembled WGS sequence"/>
</dbReference>
<evidence type="ECO:0000313" key="10">
    <source>
        <dbReference type="EMBL" id="OGY44036.1"/>
    </source>
</evidence>
<keyword evidence="6 8" id="KW-1133">Transmembrane helix</keyword>
<keyword evidence="2" id="KW-1003">Cell membrane</keyword>
<feature type="transmembrane region" description="Helical" evidence="8">
    <location>
        <begin position="327"/>
        <end position="346"/>
    </location>
</feature>
<dbReference type="Pfam" id="PF13231">
    <property type="entry name" value="PMT_2"/>
    <property type="match status" value="1"/>
</dbReference>
<evidence type="ECO:0000256" key="2">
    <source>
        <dbReference type="ARBA" id="ARBA00022475"/>
    </source>
</evidence>
<dbReference type="GO" id="GO:0009103">
    <property type="term" value="P:lipopolysaccharide biosynthetic process"/>
    <property type="evidence" value="ECO:0007669"/>
    <property type="project" value="UniProtKB-ARBA"/>
</dbReference>
<evidence type="ECO:0000256" key="3">
    <source>
        <dbReference type="ARBA" id="ARBA00022676"/>
    </source>
</evidence>
<dbReference type="PANTHER" id="PTHR33908">
    <property type="entry name" value="MANNOSYLTRANSFERASE YKCB-RELATED"/>
    <property type="match status" value="1"/>
</dbReference>